<gene>
    <name evidence="7" type="ORF">Zmor_022059</name>
</gene>
<comment type="subcellular location">
    <subcellularLocation>
        <location evidence="1 6">Cell membrane</location>
        <topology evidence="1 6">Multi-pass membrane protein</topology>
    </subcellularLocation>
</comment>
<dbReference type="Pfam" id="PF08395">
    <property type="entry name" value="7tm_7"/>
    <property type="match status" value="1"/>
</dbReference>
<keyword evidence="6" id="KW-0807">Transducer</keyword>
<comment type="similarity">
    <text evidence="6">Belongs to the insect chemoreceptor superfamily. Gustatory receptor (GR) family.</text>
</comment>
<evidence type="ECO:0000256" key="5">
    <source>
        <dbReference type="ARBA" id="ARBA00023136"/>
    </source>
</evidence>
<dbReference type="Proteomes" id="UP001168821">
    <property type="component" value="Unassembled WGS sequence"/>
</dbReference>
<keyword evidence="8" id="KW-1185">Reference proteome</keyword>
<keyword evidence="2 6" id="KW-1003">Cell membrane</keyword>
<evidence type="ECO:0000256" key="6">
    <source>
        <dbReference type="RuleBase" id="RU363108"/>
    </source>
</evidence>
<keyword evidence="3 6" id="KW-0812">Transmembrane</keyword>
<feature type="transmembrane region" description="Helical" evidence="6">
    <location>
        <begin position="174"/>
        <end position="196"/>
    </location>
</feature>
<dbReference type="EMBL" id="JALNTZ010000006">
    <property type="protein sequence ID" value="KAJ3650366.1"/>
    <property type="molecule type" value="Genomic_DNA"/>
</dbReference>
<feature type="transmembrane region" description="Helical" evidence="6">
    <location>
        <begin position="276"/>
        <end position="297"/>
    </location>
</feature>
<feature type="transmembrane region" description="Helical" evidence="6">
    <location>
        <begin position="75"/>
        <end position="96"/>
    </location>
</feature>
<name>A0AA38I9F2_9CUCU</name>
<sequence>MERQLINLTSWLFFVCKWTGFTSYSITYTPTHPTKRNIFTKTKSSNYLNAVLVLVIVFFSLDFSDFFLNVDKVDMVFSLISSVLYMHYLTILILILNMKQTRVVTTFSKIVSFAVLTQKITNRNIDVAKVKKILKLYTLITYANLLIMWSANWFSVSNYARIDFIMWMIKDAVLNFSVVSGEILIFYYLVITINIVRQFNDFLKTESETEIRKIKVVFQSYADIKKNIQNISQIVVFFKTVYIVIELAATIYQIFIMGQIYENKYFSKLPLILVTGYWIFVLMFQAFSVICPFIFYYREAVFTVSLCDDIQENGSFSGYKEQELFCLQTMLTTVKFTTHGLLDLDWPLFYTIVTLVTTYLIYLIQFKQLADKQ</sequence>
<feature type="transmembrane region" description="Helical" evidence="6">
    <location>
        <begin position="234"/>
        <end position="256"/>
    </location>
</feature>
<reference evidence="7" key="1">
    <citation type="journal article" date="2023" name="G3 (Bethesda)">
        <title>Whole genome assemblies of Zophobas morio and Tenebrio molitor.</title>
        <authorList>
            <person name="Kaur S."/>
            <person name="Stinson S.A."/>
            <person name="diCenzo G.C."/>
        </authorList>
    </citation>
    <scope>NUCLEOTIDE SEQUENCE</scope>
    <source>
        <strain evidence="7">QUZm001</strain>
    </source>
</reference>
<evidence type="ECO:0000313" key="8">
    <source>
        <dbReference type="Proteomes" id="UP001168821"/>
    </source>
</evidence>
<dbReference type="GO" id="GO:0005886">
    <property type="term" value="C:plasma membrane"/>
    <property type="evidence" value="ECO:0007669"/>
    <property type="project" value="UniProtKB-SubCell"/>
</dbReference>
<keyword evidence="4 6" id="KW-1133">Transmembrane helix</keyword>
<evidence type="ECO:0000256" key="2">
    <source>
        <dbReference type="ARBA" id="ARBA00022475"/>
    </source>
</evidence>
<dbReference type="InterPro" id="IPR013604">
    <property type="entry name" value="7TM_chemorcpt"/>
</dbReference>
<comment type="function">
    <text evidence="6">Gustatory receptor which mediates acceptance or avoidance behavior, depending on its substrates.</text>
</comment>
<organism evidence="7 8">
    <name type="scientific">Zophobas morio</name>
    <dbReference type="NCBI Taxonomy" id="2755281"/>
    <lineage>
        <taxon>Eukaryota</taxon>
        <taxon>Metazoa</taxon>
        <taxon>Ecdysozoa</taxon>
        <taxon>Arthropoda</taxon>
        <taxon>Hexapoda</taxon>
        <taxon>Insecta</taxon>
        <taxon>Pterygota</taxon>
        <taxon>Neoptera</taxon>
        <taxon>Endopterygota</taxon>
        <taxon>Coleoptera</taxon>
        <taxon>Polyphaga</taxon>
        <taxon>Cucujiformia</taxon>
        <taxon>Tenebrionidae</taxon>
        <taxon>Zophobas</taxon>
    </lineage>
</organism>
<accession>A0AA38I9F2</accession>
<evidence type="ECO:0000256" key="3">
    <source>
        <dbReference type="ARBA" id="ARBA00022692"/>
    </source>
</evidence>
<feature type="transmembrane region" description="Helical" evidence="6">
    <location>
        <begin position="133"/>
        <end position="154"/>
    </location>
</feature>
<keyword evidence="5 6" id="KW-0472">Membrane</keyword>
<evidence type="ECO:0000256" key="1">
    <source>
        <dbReference type="ARBA" id="ARBA00004651"/>
    </source>
</evidence>
<evidence type="ECO:0000256" key="4">
    <source>
        <dbReference type="ARBA" id="ARBA00022989"/>
    </source>
</evidence>
<keyword evidence="6" id="KW-0675">Receptor</keyword>
<dbReference type="AlphaFoldDB" id="A0AA38I9F2"/>
<evidence type="ECO:0000313" key="7">
    <source>
        <dbReference type="EMBL" id="KAJ3650366.1"/>
    </source>
</evidence>
<feature type="transmembrane region" description="Helical" evidence="6">
    <location>
        <begin position="348"/>
        <end position="366"/>
    </location>
</feature>
<proteinExistence type="inferred from homology"/>
<dbReference type="GO" id="GO:0050909">
    <property type="term" value="P:sensory perception of taste"/>
    <property type="evidence" value="ECO:0007669"/>
    <property type="project" value="InterPro"/>
</dbReference>
<comment type="caution">
    <text evidence="7">The sequence shown here is derived from an EMBL/GenBank/DDBJ whole genome shotgun (WGS) entry which is preliminary data.</text>
</comment>
<dbReference type="GO" id="GO:0007165">
    <property type="term" value="P:signal transduction"/>
    <property type="evidence" value="ECO:0007669"/>
    <property type="project" value="UniProtKB-KW"/>
</dbReference>
<protein>
    <recommendedName>
        <fullName evidence="6">Gustatory receptor</fullName>
    </recommendedName>
</protein>
<feature type="transmembrane region" description="Helical" evidence="6">
    <location>
        <begin position="47"/>
        <end position="69"/>
    </location>
</feature>